<dbReference type="Proteomes" id="UP000770015">
    <property type="component" value="Unassembled WGS sequence"/>
</dbReference>
<keyword evidence="5" id="KW-0732">Signal</keyword>
<dbReference type="GO" id="GO:0012505">
    <property type="term" value="C:endomembrane system"/>
    <property type="evidence" value="ECO:0007669"/>
    <property type="project" value="UniProtKB-SubCell"/>
</dbReference>
<dbReference type="EMBL" id="JAGSXJ010000004">
    <property type="protein sequence ID" value="KAH6692422.1"/>
    <property type="molecule type" value="Genomic_DNA"/>
</dbReference>
<dbReference type="InterPro" id="IPR005198">
    <property type="entry name" value="Glyco_hydro_76"/>
</dbReference>
<accession>A0A9P8VHU6</accession>
<comment type="subcellular location">
    <subcellularLocation>
        <location evidence="2">Endomembrane system</location>
    </subcellularLocation>
</comment>
<comment type="catalytic activity">
    <reaction evidence="1">
        <text>Random hydrolysis of (1-&gt;6)-alpha-D-mannosidic linkages in unbranched (1-&gt;6)-mannans.</text>
        <dbReference type="EC" id="3.2.1.101"/>
    </reaction>
</comment>
<dbReference type="PANTHER" id="PTHR12145">
    <property type="entry name" value="MANNAN ENDO-1,6-ALPHA-MANNOSIDASE DCW1"/>
    <property type="match status" value="1"/>
</dbReference>
<evidence type="ECO:0000256" key="4">
    <source>
        <dbReference type="ARBA" id="ARBA00012350"/>
    </source>
</evidence>
<evidence type="ECO:0000256" key="8">
    <source>
        <dbReference type="ARBA" id="ARBA00023180"/>
    </source>
</evidence>
<dbReference type="GO" id="GO:0016052">
    <property type="term" value="P:carbohydrate catabolic process"/>
    <property type="evidence" value="ECO:0007669"/>
    <property type="project" value="InterPro"/>
</dbReference>
<evidence type="ECO:0000256" key="5">
    <source>
        <dbReference type="ARBA" id="ARBA00022729"/>
    </source>
</evidence>
<dbReference type="Gene3D" id="1.50.10.20">
    <property type="match status" value="1"/>
</dbReference>
<comment type="similarity">
    <text evidence="3">Belongs to the glycosyl hydrolase 76 family.</text>
</comment>
<evidence type="ECO:0000313" key="12">
    <source>
        <dbReference type="Proteomes" id="UP000770015"/>
    </source>
</evidence>
<sequence length="396" mass="43340">MSYYTGNVSNNPMVGDLPDPYYWWQAGALWGAMLDYYHYTGDSSYNPVVLDALLAPANTGPQHDYKPPEHYLELGNDDLGFWGFAVLAAAERNFPQPRPEVPSWLKMAENIFTSLSSRWDDARCGGGVHWQVFRTSPHGIDYKNSVTNGALFQLAARLARATGRAFYADWAVRVWDWSVATGIIGKKFSVYGGAHASDNCAKVNHVSFSYTGGIYLYGAAVMAEHTGDQMWADRANGLLAAAGYFFGQSEESRDVMYEPACEPGDLCNHDMKSLKGYSSRFMWQSTHHMPSLLPEVRRLLEASSLAAAAACSGGDNGVTCGQKWYVGGFDGSVGLGQQMYALETIQGLLSTTAKPPRRQDEIVNHTDASVWGSEPTEEVADVAKAPDDGMSYTSPP</sequence>
<keyword evidence="12" id="KW-1185">Reference proteome</keyword>
<organism evidence="11 12">
    <name type="scientific">Plectosphaerella plurivora</name>
    <dbReference type="NCBI Taxonomy" id="936078"/>
    <lineage>
        <taxon>Eukaryota</taxon>
        <taxon>Fungi</taxon>
        <taxon>Dikarya</taxon>
        <taxon>Ascomycota</taxon>
        <taxon>Pezizomycotina</taxon>
        <taxon>Sordariomycetes</taxon>
        <taxon>Hypocreomycetidae</taxon>
        <taxon>Glomerellales</taxon>
        <taxon>Plectosphaerellaceae</taxon>
        <taxon>Plectosphaerella</taxon>
    </lineage>
</organism>
<evidence type="ECO:0000256" key="6">
    <source>
        <dbReference type="ARBA" id="ARBA00022801"/>
    </source>
</evidence>
<dbReference type="GO" id="GO:0008496">
    <property type="term" value="F:mannan endo-1,6-alpha-mannosidase activity"/>
    <property type="evidence" value="ECO:0007669"/>
    <property type="project" value="UniProtKB-EC"/>
</dbReference>
<dbReference type="FunFam" id="1.50.10.20:FF:000006">
    <property type="entry name" value="Mannan endo-1,6-alpha-mannosidase"/>
    <property type="match status" value="1"/>
</dbReference>
<keyword evidence="7" id="KW-0472">Membrane</keyword>
<proteinExistence type="inferred from homology"/>
<keyword evidence="9" id="KW-0326">Glycosidase</keyword>
<dbReference type="PANTHER" id="PTHR12145:SF38">
    <property type="entry name" value="MANNAN ENDO-1,6-ALPHA-MANNOSIDASE"/>
    <property type="match status" value="1"/>
</dbReference>
<dbReference type="InterPro" id="IPR008928">
    <property type="entry name" value="6-hairpin_glycosidase_sf"/>
</dbReference>
<dbReference type="Pfam" id="PF03663">
    <property type="entry name" value="Glyco_hydro_76"/>
    <property type="match status" value="1"/>
</dbReference>
<dbReference type="InterPro" id="IPR014480">
    <property type="entry name" value="Mannan-1_6-alpha_mannosidase"/>
</dbReference>
<keyword evidence="6" id="KW-0378">Hydrolase</keyword>
<protein>
    <recommendedName>
        <fullName evidence="4">mannan endo-1,6-alpha-mannosidase</fullName>
        <ecNumber evidence="4">3.2.1.101</ecNumber>
    </recommendedName>
</protein>
<evidence type="ECO:0000256" key="7">
    <source>
        <dbReference type="ARBA" id="ARBA00023136"/>
    </source>
</evidence>
<evidence type="ECO:0000313" key="11">
    <source>
        <dbReference type="EMBL" id="KAH6692422.1"/>
    </source>
</evidence>
<dbReference type="PIRSF" id="PIRSF016302">
    <property type="entry name" value="Man_a_manosd"/>
    <property type="match status" value="1"/>
</dbReference>
<evidence type="ECO:0000256" key="3">
    <source>
        <dbReference type="ARBA" id="ARBA00009699"/>
    </source>
</evidence>
<evidence type="ECO:0000256" key="1">
    <source>
        <dbReference type="ARBA" id="ARBA00001452"/>
    </source>
</evidence>
<evidence type="ECO:0000256" key="9">
    <source>
        <dbReference type="ARBA" id="ARBA00023295"/>
    </source>
</evidence>
<feature type="region of interest" description="Disordered" evidence="10">
    <location>
        <begin position="365"/>
        <end position="396"/>
    </location>
</feature>
<dbReference type="GO" id="GO:0009272">
    <property type="term" value="P:fungal-type cell wall biogenesis"/>
    <property type="evidence" value="ECO:0007669"/>
    <property type="project" value="TreeGrafter"/>
</dbReference>
<reference evidence="11" key="1">
    <citation type="journal article" date="2021" name="Nat. Commun.">
        <title>Genetic determinants of endophytism in the Arabidopsis root mycobiome.</title>
        <authorList>
            <person name="Mesny F."/>
            <person name="Miyauchi S."/>
            <person name="Thiergart T."/>
            <person name="Pickel B."/>
            <person name="Atanasova L."/>
            <person name="Karlsson M."/>
            <person name="Huettel B."/>
            <person name="Barry K.W."/>
            <person name="Haridas S."/>
            <person name="Chen C."/>
            <person name="Bauer D."/>
            <person name="Andreopoulos W."/>
            <person name="Pangilinan J."/>
            <person name="LaButti K."/>
            <person name="Riley R."/>
            <person name="Lipzen A."/>
            <person name="Clum A."/>
            <person name="Drula E."/>
            <person name="Henrissat B."/>
            <person name="Kohler A."/>
            <person name="Grigoriev I.V."/>
            <person name="Martin F.M."/>
            <person name="Hacquard S."/>
        </authorList>
    </citation>
    <scope>NUCLEOTIDE SEQUENCE</scope>
    <source>
        <strain evidence="11">MPI-SDFR-AT-0117</strain>
    </source>
</reference>
<keyword evidence="8" id="KW-0325">Glycoprotein</keyword>
<dbReference type="EC" id="3.2.1.101" evidence="4"/>
<name>A0A9P8VHU6_9PEZI</name>
<evidence type="ECO:0000256" key="10">
    <source>
        <dbReference type="SAM" id="MobiDB-lite"/>
    </source>
</evidence>
<dbReference type="SUPFAM" id="SSF48208">
    <property type="entry name" value="Six-hairpin glycosidases"/>
    <property type="match status" value="1"/>
</dbReference>
<dbReference type="OrthoDB" id="4187847at2759"/>
<gene>
    <name evidence="11" type="ORF">F5X68DRAFT_228791</name>
</gene>
<evidence type="ECO:0000256" key="2">
    <source>
        <dbReference type="ARBA" id="ARBA00004308"/>
    </source>
</evidence>
<comment type="caution">
    <text evidence="11">The sequence shown here is derived from an EMBL/GenBank/DDBJ whole genome shotgun (WGS) entry which is preliminary data.</text>
</comment>
<dbReference type="AlphaFoldDB" id="A0A9P8VHU6"/>